<dbReference type="PROSITE" id="PS00138">
    <property type="entry name" value="SUBTILASE_SER"/>
    <property type="match status" value="1"/>
</dbReference>
<dbReference type="InterPro" id="IPR045051">
    <property type="entry name" value="SBT"/>
</dbReference>
<keyword evidence="3" id="KW-0645">Protease</keyword>
<dbReference type="Pfam" id="PF17766">
    <property type="entry name" value="fn3_6"/>
    <property type="match status" value="1"/>
</dbReference>
<protein>
    <submittedName>
        <fullName evidence="10">Uncharacterized protein</fullName>
    </submittedName>
</protein>
<dbReference type="InterPro" id="IPR041469">
    <property type="entry name" value="Subtilisin-like_FN3"/>
</dbReference>
<accession>A0AAD6WC06</accession>
<dbReference type="InterPro" id="IPR000209">
    <property type="entry name" value="Peptidase_S8/S53_dom"/>
</dbReference>
<dbReference type="GO" id="GO:0005576">
    <property type="term" value="C:extracellular region"/>
    <property type="evidence" value="ECO:0007669"/>
    <property type="project" value="UniProtKB-SubCell"/>
</dbReference>
<evidence type="ECO:0000256" key="6">
    <source>
        <dbReference type="ARBA" id="ARBA00022825"/>
    </source>
</evidence>
<dbReference type="PROSITE" id="PS51892">
    <property type="entry name" value="SUBTILASE"/>
    <property type="match status" value="1"/>
</dbReference>
<proteinExistence type="inferred from homology"/>
<feature type="domain" description="Subtilisin-like protease fibronectin type-III" evidence="9">
    <location>
        <begin position="253"/>
        <end position="349"/>
    </location>
</feature>
<evidence type="ECO:0000256" key="2">
    <source>
        <dbReference type="ARBA" id="ARBA00011073"/>
    </source>
</evidence>
<dbReference type="Pfam" id="PF00082">
    <property type="entry name" value="Peptidase_S8"/>
    <property type="match status" value="1"/>
</dbReference>
<dbReference type="Gene3D" id="3.40.50.200">
    <property type="entry name" value="Peptidase S8/S53 domain"/>
    <property type="match status" value="1"/>
</dbReference>
<dbReference type="EMBL" id="JAQIZT010000002">
    <property type="protein sequence ID" value="KAJ7007208.1"/>
    <property type="molecule type" value="Genomic_DNA"/>
</dbReference>
<name>A0AAD6WC06_9ROSI</name>
<comment type="caution">
    <text evidence="10">The sequence shown here is derived from an EMBL/GenBank/DDBJ whole genome shotgun (WGS) entry which is preliminary data.</text>
</comment>
<dbReference type="CDD" id="cd02120">
    <property type="entry name" value="PA_subtilisin_like"/>
    <property type="match status" value="1"/>
</dbReference>
<dbReference type="GO" id="GO:0006508">
    <property type="term" value="P:proteolysis"/>
    <property type="evidence" value="ECO:0007669"/>
    <property type="project" value="UniProtKB-KW"/>
</dbReference>
<dbReference type="Proteomes" id="UP001164929">
    <property type="component" value="Chromosome 2"/>
</dbReference>
<evidence type="ECO:0000256" key="3">
    <source>
        <dbReference type="ARBA" id="ARBA00022670"/>
    </source>
</evidence>
<reference evidence="10" key="1">
    <citation type="journal article" date="2023" name="Mol. Ecol. Resour.">
        <title>Chromosome-level genome assembly of a triploid poplar Populus alba 'Berolinensis'.</title>
        <authorList>
            <person name="Chen S."/>
            <person name="Yu Y."/>
            <person name="Wang X."/>
            <person name="Wang S."/>
            <person name="Zhang T."/>
            <person name="Zhou Y."/>
            <person name="He R."/>
            <person name="Meng N."/>
            <person name="Wang Y."/>
            <person name="Liu W."/>
            <person name="Liu Z."/>
            <person name="Liu J."/>
            <person name="Guo Q."/>
            <person name="Huang H."/>
            <person name="Sederoff R.R."/>
            <person name="Wang G."/>
            <person name="Qu G."/>
            <person name="Chen S."/>
        </authorList>
    </citation>
    <scope>NUCLEOTIDE SEQUENCE</scope>
    <source>
        <strain evidence="10">SC-2020</strain>
    </source>
</reference>
<dbReference type="SUPFAM" id="SSF52743">
    <property type="entry name" value="Subtilisin-like"/>
    <property type="match status" value="1"/>
</dbReference>
<dbReference type="PANTHER" id="PTHR10795">
    <property type="entry name" value="PROPROTEIN CONVERTASE SUBTILISIN/KEXIN"/>
    <property type="match status" value="1"/>
</dbReference>
<evidence type="ECO:0000256" key="4">
    <source>
        <dbReference type="ARBA" id="ARBA00022729"/>
    </source>
</evidence>
<comment type="caution">
    <text evidence="7">Lacks conserved residue(s) required for the propagation of feature annotation.</text>
</comment>
<keyword evidence="5" id="KW-0378">Hydrolase</keyword>
<evidence type="ECO:0000256" key="7">
    <source>
        <dbReference type="PROSITE-ProRule" id="PRU01240"/>
    </source>
</evidence>
<evidence type="ECO:0000313" key="10">
    <source>
        <dbReference type="EMBL" id="KAJ7007208.1"/>
    </source>
</evidence>
<evidence type="ECO:0000259" key="9">
    <source>
        <dbReference type="Pfam" id="PF17766"/>
    </source>
</evidence>
<dbReference type="InterPro" id="IPR023828">
    <property type="entry name" value="Peptidase_S8_Ser-AS"/>
</dbReference>
<dbReference type="Gene3D" id="2.60.40.2310">
    <property type="match status" value="1"/>
</dbReference>
<keyword evidence="11" id="KW-1185">Reference proteome</keyword>
<evidence type="ECO:0000313" key="11">
    <source>
        <dbReference type="Proteomes" id="UP001164929"/>
    </source>
</evidence>
<keyword evidence="4" id="KW-0732">Signal</keyword>
<comment type="subcellular location">
    <subcellularLocation>
        <location evidence="1">Secreted</location>
    </subcellularLocation>
</comment>
<dbReference type="GO" id="GO:0004252">
    <property type="term" value="F:serine-type endopeptidase activity"/>
    <property type="evidence" value="ECO:0007669"/>
    <property type="project" value="InterPro"/>
</dbReference>
<gene>
    <name evidence="10" type="ORF">NC653_006301</name>
</gene>
<dbReference type="Gene3D" id="3.50.30.30">
    <property type="match status" value="1"/>
</dbReference>
<organism evidence="10 11">
    <name type="scientific">Populus alba x Populus x berolinensis</name>
    <dbReference type="NCBI Taxonomy" id="444605"/>
    <lineage>
        <taxon>Eukaryota</taxon>
        <taxon>Viridiplantae</taxon>
        <taxon>Streptophyta</taxon>
        <taxon>Embryophyta</taxon>
        <taxon>Tracheophyta</taxon>
        <taxon>Spermatophyta</taxon>
        <taxon>Magnoliopsida</taxon>
        <taxon>eudicotyledons</taxon>
        <taxon>Gunneridae</taxon>
        <taxon>Pentapetalae</taxon>
        <taxon>rosids</taxon>
        <taxon>fabids</taxon>
        <taxon>Malpighiales</taxon>
        <taxon>Salicaceae</taxon>
        <taxon>Saliceae</taxon>
        <taxon>Populus</taxon>
    </lineage>
</organism>
<evidence type="ECO:0000259" key="8">
    <source>
        <dbReference type="Pfam" id="PF00082"/>
    </source>
</evidence>
<feature type="domain" description="Peptidase S8/S53" evidence="8">
    <location>
        <begin position="16"/>
        <end position="192"/>
    </location>
</feature>
<comment type="similarity">
    <text evidence="2 7">Belongs to the peptidase S8 family.</text>
</comment>
<evidence type="ECO:0000256" key="1">
    <source>
        <dbReference type="ARBA" id="ARBA00004613"/>
    </source>
</evidence>
<sequence>MDGCHNVSELIKIGPKIVVCQGGNDGNDLSDQVENVSKANVTAGVFITNFTDTEEFIQDPFPVVLLNQKDGKTIIDYIKNSNKPQASVEFRKTNLGIKSAPSVTGYSSRGPSASCPLVMKPDIMTPGSLILASWPPNVVVGLNNSQPLFSNFNIISGTSMACPHAAGVAALLRKAHPDWSPAAIRSAMMTTPASPLAVGAGQVNPNKALDPGLIYDVNSNDYVRLLCALNFTEKQIQAITRSSSTNCSNPSTDLNYPSFIAYFNAKVREFQRTVTNVGAEMSTYTVNVTPMIGLKVSVVPDKLEFRAKYEKLSYKLIIEGPALLDETVTFGYLSWVDVACEHIVRSPIVSTSLSPQLS</sequence>
<dbReference type="InterPro" id="IPR036852">
    <property type="entry name" value="Peptidase_S8/S53_dom_sf"/>
</dbReference>
<keyword evidence="6" id="KW-0720">Serine protease</keyword>
<dbReference type="AlphaFoldDB" id="A0AAD6WC06"/>
<evidence type="ECO:0000256" key="5">
    <source>
        <dbReference type="ARBA" id="ARBA00022801"/>
    </source>
</evidence>